<proteinExistence type="predicted"/>
<evidence type="ECO:0000313" key="1">
    <source>
        <dbReference type="EMBL" id="KKL24291.1"/>
    </source>
</evidence>
<dbReference type="InterPro" id="IPR010982">
    <property type="entry name" value="Lambda_DNA-bd_dom_sf"/>
</dbReference>
<dbReference type="CDD" id="cd00093">
    <property type="entry name" value="HTH_XRE"/>
    <property type="match status" value="1"/>
</dbReference>
<dbReference type="SUPFAM" id="SSF47413">
    <property type="entry name" value="lambda repressor-like DNA-binding domains"/>
    <property type="match status" value="1"/>
</dbReference>
<gene>
    <name evidence="1" type="ORF">LCGC14_2416790</name>
</gene>
<name>A0A0F9E319_9ZZZZ</name>
<dbReference type="AlphaFoldDB" id="A0A0F9E319"/>
<protein>
    <recommendedName>
        <fullName evidence="2">HTH cro/C1-type domain-containing protein</fullName>
    </recommendedName>
</protein>
<dbReference type="GO" id="GO:0003677">
    <property type="term" value="F:DNA binding"/>
    <property type="evidence" value="ECO:0007669"/>
    <property type="project" value="InterPro"/>
</dbReference>
<dbReference type="EMBL" id="LAZR01036652">
    <property type="protein sequence ID" value="KKL24291.1"/>
    <property type="molecule type" value="Genomic_DNA"/>
</dbReference>
<dbReference type="InterPro" id="IPR001387">
    <property type="entry name" value="Cro/C1-type_HTH"/>
</dbReference>
<reference evidence="1" key="1">
    <citation type="journal article" date="2015" name="Nature">
        <title>Complex archaea that bridge the gap between prokaryotes and eukaryotes.</title>
        <authorList>
            <person name="Spang A."/>
            <person name="Saw J.H."/>
            <person name="Jorgensen S.L."/>
            <person name="Zaremba-Niedzwiedzka K."/>
            <person name="Martijn J."/>
            <person name="Lind A.E."/>
            <person name="van Eijk R."/>
            <person name="Schleper C."/>
            <person name="Guy L."/>
            <person name="Ettema T.J."/>
        </authorList>
    </citation>
    <scope>NUCLEOTIDE SEQUENCE</scope>
</reference>
<evidence type="ECO:0008006" key="2">
    <source>
        <dbReference type="Google" id="ProtNLM"/>
    </source>
</evidence>
<comment type="caution">
    <text evidence="1">The sequence shown here is derived from an EMBL/GenBank/DDBJ whole genome shotgun (WGS) entry which is preliminary data.</text>
</comment>
<organism evidence="1">
    <name type="scientific">marine sediment metagenome</name>
    <dbReference type="NCBI Taxonomy" id="412755"/>
    <lineage>
        <taxon>unclassified sequences</taxon>
        <taxon>metagenomes</taxon>
        <taxon>ecological metagenomes</taxon>
    </lineage>
</organism>
<accession>A0A0F9E319</accession>
<dbReference type="Gene3D" id="1.10.260.40">
    <property type="entry name" value="lambda repressor-like DNA-binding domains"/>
    <property type="match status" value="1"/>
</dbReference>
<sequence>MTPKQFLAALRHLGWSQRRAAIELDVEQSSIYRWVHGKRAIPGPVAVALRTKIALESCRKDLQRLQE</sequence>